<reference evidence="1 2" key="1">
    <citation type="journal article" date="2020" name="ISME J.">
        <title>Uncovering the hidden diversity of litter-decomposition mechanisms in mushroom-forming fungi.</title>
        <authorList>
            <person name="Floudas D."/>
            <person name="Bentzer J."/>
            <person name="Ahren D."/>
            <person name="Johansson T."/>
            <person name="Persson P."/>
            <person name="Tunlid A."/>
        </authorList>
    </citation>
    <scope>NUCLEOTIDE SEQUENCE [LARGE SCALE GENOMIC DNA]</scope>
    <source>
        <strain evidence="1 2">CBS 101986</strain>
    </source>
</reference>
<sequence>MERRKYKEREPAEVKVLTTVRVESGGQRRVIVQRETNARGQEDEYMRHLCPLVLAVILEIGEDMETDRNWTRTSHRPSSMKCPTTIANPSRILRVFGSGASNMALGRARRVDVDVADRRSMLIWSGSHAGCWCPSSQTVSDLAVVILDLDSDSPAATAE</sequence>
<dbReference type="Proteomes" id="UP000567179">
    <property type="component" value="Unassembled WGS sequence"/>
</dbReference>
<proteinExistence type="predicted"/>
<dbReference type="AlphaFoldDB" id="A0A8H5BRB2"/>
<name>A0A8H5BRB2_9AGAR</name>
<dbReference type="EMBL" id="JAACJJ010000006">
    <property type="protein sequence ID" value="KAF5328097.1"/>
    <property type="molecule type" value="Genomic_DNA"/>
</dbReference>
<keyword evidence="2" id="KW-1185">Reference proteome</keyword>
<organism evidence="1 2">
    <name type="scientific">Psilocybe cf. subviscida</name>
    <dbReference type="NCBI Taxonomy" id="2480587"/>
    <lineage>
        <taxon>Eukaryota</taxon>
        <taxon>Fungi</taxon>
        <taxon>Dikarya</taxon>
        <taxon>Basidiomycota</taxon>
        <taxon>Agaricomycotina</taxon>
        <taxon>Agaricomycetes</taxon>
        <taxon>Agaricomycetidae</taxon>
        <taxon>Agaricales</taxon>
        <taxon>Agaricineae</taxon>
        <taxon>Strophariaceae</taxon>
        <taxon>Psilocybe</taxon>
    </lineage>
</organism>
<accession>A0A8H5BRB2</accession>
<gene>
    <name evidence="1" type="ORF">D9619_013628</name>
</gene>
<evidence type="ECO:0000313" key="1">
    <source>
        <dbReference type="EMBL" id="KAF5328097.1"/>
    </source>
</evidence>
<evidence type="ECO:0000313" key="2">
    <source>
        <dbReference type="Proteomes" id="UP000567179"/>
    </source>
</evidence>
<comment type="caution">
    <text evidence="1">The sequence shown here is derived from an EMBL/GenBank/DDBJ whole genome shotgun (WGS) entry which is preliminary data.</text>
</comment>
<protein>
    <submittedName>
        <fullName evidence="1">Uncharacterized protein</fullName>
    </submittedName>
</protein>